<dbReference type="Proteomes" id="UP000189661">
    <property type="component" value="Chromosome"/>
</dbReference>
<dbReference type="InterPro" id="IPR036390">
    <property type="entry name" value="WH_DNA-bd_sf"/>
</dbReference>
<dbReference type="InterPro" id="IPR011991">
    <property type="entry name" value="ArsR-like_HTH"/>
</dbReference>
<dbReference type="SMART" id="SM00418">
    <property type="entry name" value="HTH_ARSR"/>
    <property type="match status" value="1"/>
</dbReference>
<dbReference type="EMBL" id="CP019401">
    <property type="protein sequence ID" value="AQU78883.1"/>
    <property type="molecule type" value="Genomic_DNA"/>
</dbReference>
<evidence type="ECO:0000313" key="3">
    <source>
        <dbReference type="EMBL" id="AQU78883.1"/>
    </source>
</evidence>
<gene>
    <name evidence="3" type="ORF">AJGP001_06255</name>
</gene>
<dbReference type="Pfam" id="PF01022">
    <property type="entry name" value="HTH_5"/>
    <property type="match status" value="1"/>
</dbReference>
<evidence type="ECO:0000259" key="2">
    <source>
        <dbReference type="SMART" id="SM00418"/>
    </source>
</evidence>
<keyword evidence="4" id="KW-1185">Reference proteome</keyword>
<reference evidence="3 4" key="1">
    <citation type="submission" date="2017-01" db="EMBL/GenBank/DDBJ databases">
        <title>Planococcus faecalis genome complete sequence.</title>
        <authorList>
            <person name="Lee P.C."/>
        </authorList>
    </citation>
    <scope>NUCLEOTIDE SEQUENCE [LARGE SCALE GENOMIC DNA]</scope>
    <source>
        <strain evidence="3 4">AJ003</strain>
    </source>
</reference>
<dbReference type="PANTHER" id="PTHR38600:SF2">
    <property type="entry name" value="SLL0088 PROTEIN"/>
    <property type="match status" value="1"/>
</dbReference>
<name>A0ABM6IQM2_9BACL</name>
<keyword evidence="1" id="KW-0238">DNA-binding</keyword>
<evidence type="ECO:0000256" key="1">
    <source>
        <dbReference type="ARBA" id="ARBA00023125"/>
    </source>
</evidence>
<dbReference type="CDD" id="cd00090">
    <property type="entry name" value="HTH_ARSR"/>
    <property type="match status" value="1"/>
</dbReference>
<evidence type="ECO:0000313" key="4">
    <source>
        <dbReference type="Proteomes" id="UP000189661"/>
    </source>
</evidence>
<dbReference type="RefSeq" id="WP_078080266.1">
    <property type="nucleotide sequence ID" value="NZ_CP019401.1"/>
</dbReference>
<feature type="domain" description="HTH arsR-type" evidence="2">
    <location>
        <begin position="12"/>
        <end position="91"/>
    </location>
</feature>
<dbReference type="SUPFAM" id="SSF46785">
    <property type="entry name" value="Winged helix' DNA-binding domain"/>
    <property type="match status" value="1"/>
</dbReference>
<dbReference type="Gene3D" id="1.10.10.10">
    <property type="entry name" value="Winged helix-like DNA-binding domain superfamily/Winged helix DNA-binding domain"/>
    <property type="match status" value="1"/>
</dbReference>
<protein>
    <submittedName>
        <fullName evidence="3">Transcriptional regulator</fullName>
    </submittedName>
</protein>
<proteinExistence type="predicted"/>
<dbReference type="InterPro" id="IPR001845">
    <property type="entry name" value="HTH_ArsR_DNA-bd_dom"/>
</dbReference>
<dbReference type="PANTHER" id="PTHR38600">
    <property type="entry name" value="TRANSCRIPTIONAL REGULATORY PROTEIN"/>
    <property type="match status" value="1"/>
</dbReference>
<dbReference type="InterPro" id="IPR036388">
    <property type="entry name" value="WH-like_DNA-bd_sf"/>
</dbReference>
<organism evidence="3 4">
    <name type="scientific">Planococcus faecalis</name>
    <dbReference type="NCBI Taxonomy" id="1598147"/>
    <lineage>
        <taxon>Bacteria</taxon>
        <taxon>Bacillati</taxon>
        <taxon>Bacillota</taxon>
        <taxon>Bacilli</taxon>
        <taxon>Bacillales</taxon>
        <taxon>Caryophanaceae</taxon>
        <taxon>Planococcus</taxon>
    </lineage>
</organism>
<accession>A0ABM6IQM2</accession>
<sequence length="203" mass="24057">MKQNIFLLTQLEQLKSLSDPLRVKMLHLLIEKPYSGQQLSQLLNIPRSKIHYHLKDLEKNELIYLVSESKKRNMTEKQYRSTARSYIPTKELMPFQAPQNESGKLMTLTALERTKERVLKAPDTAFITETENPKEWSKITSQLEVKMTQEKFKEWVMKYQKLLEELTGVVEESEDAEWFYISTFGFRMNEPFFNSSEDGEEYE</sequence>